<dbReference type="AlphaFoldDB" id="A0A7K3VU18"/>
<accession>A0A7K3VU18</accession>
<organism evidence="2 3">
    <name type="scientific">Rhizobium leguminosarum</name>
    <dbReference type="NCBI Taxonomy" id="384"/>
    <lineage>
        <taxon>Bacteria</taxon>
        <taxon>Pseudomonadati</taxon>
        <taxon>Pseudomonadota</taxon>
        <taxon>Alphaproteobacteria</taxon>
        <taxon>Hyphomicrobiales</taxon>
        <taxon>Rhizobiaceae</taxon>
        <taxon>Rhizobium/Agrobacterium group</taxon>
        <taxon>Rhizobium</taxon>
    </lineage>
</organism>
<proteinExistence type="predicted"/>
<gene>
    <name evidence="2" type="ORF">GR257_38840</name>
</gene>
<evidence type="ECO:0000259" key="1">
    <source>
        <dbReference type="Pfam" id="PF18603"/>
    </source>
</evidence>
<dbReference type="EMBL" id="WUFV01000057">
    <property type="protein sequence ID" value="NEK20695.1"/>
    <property type="molecule type" value="Genomic_DNA"/>
</dbReference>
<dbReference type="InterPro" id="IPR040570">
    <property type="entry name" value="LAL_C2"/>
</dbReference>
<comment type="caution">
    <text evidence="2">The sequence shown here is derived from an EMBL/GenBank/DDBJ whole genome shotgun (WGS) entry which is preliminary data.</text>
</comment>
<evidence type="ECO:0000313" key="3">
    <source>
        <dbReference type="Proteomes" id="UP000471705"/>
    </source>
</evidence>
<protein>
    <recommendedName>
        <fullName evidence="1">L-amino acid ligase C-terminal domain-containing protein</fullName>
    </recommendedName>
</protein>
<sequence length="77" mass="8333">DLDGTLDWIDGGTQAAAVPGIAEVKLYAQPKMPIIRKGDYQDLIGHVIAASPSRDQTATLLQQAVDLVNWTITPFKD</sequence>
<name>A0A7K3VU18_RHILE</name>
<feature type="domain" description="L-amino acid ligase C-terminal" evidence="1">
    <location>
        <begin position="3"/>
        <end position="71"/>
    </location>
</feature>
<evidence type="ECO:0000313" key="2">
    <source>
        <dbReference type="EMBL" id="NEK20695.1"/>
    </source>
</evidence>
<reference evidence="2 3" key="1">
    <citation type="submission" date="2019-12" db="EMBL/GenBank/DDBJ databases">
        <title>Rhizobium genotypes associated with high levels of biological nitrogen fixation by grain legumes in a temperate-maritime cropping system.</title>
        <authorList>
            <person name="Maluk M."/>
            <person name="Francesc Ferrando Molina F."/>
            <person name="Lopez Del Egido L."/>
            <person name="Lafos M."/>
            <person name="Langarica-Fuentes A."/>
            <person name="Gebre Yohannes G."/>
            <person name="Young M.W."/>
            <person name="Martin P."/>
            <person name="Gantlett R."/>
            <person name="Kenicer G."/>
            <person name="Hawes C."/>
            <person name="Begg G.S."/>
            <person name="Quilliam R.S."/>
            <person name="Squire G.R."/>
            <person name="Poole P.S."/>
            <person name="Young P.W."/>
            <person name="Iannetta P.M."/>
            <person name="James E.K."/>
        </authorList>
    </citation>
    <scope>NUCLEOTIDE SEQUENCE [LARGE SCALE GENOMIC DNA]</scope>
    <source>
        <strain evidence="2 3">JHI54</strain>
    </source>
</reference>
<dbReference type="Pfam" id="PF18603">
    <property type="entry name" value="LAL_C2"/>
    <property type="match status" value="1"/>
</dbReference>
<dbReference type="Proteomes" id="UP000471705">
    <property type="component" value="Unassembled WGS sequence"/>
</dbReference>
<feature type="non-terminal residue" evidence="2">
    <location>
        <position position="1"/>
    </location>
</feature>